<dbReference type="InterPro" id="IPR003750">
    <property type="entry name" value="Put_MeTrfase-C9orf114-like"/>
</dbReference>
<dbReference type="SUPFAM" id="SSF50249">
    <property type="entry name" value="Nucleic acid-binding proteins"/>
    <property type="match status" value="1"/>
</dbReference>
<dbReference type="SUPFAM" id="SSF75217">
    <property type="entry name" value="alpha/beta knot"/>
    <property type="match status" value="1"/>
</dbReference>
<dbReference type="InterPro" id="IPR012340">
    <property type="entry name" value="NA-bd_OB-fold"/>
</dbReference>
<dbReference type="PANTHER" id="PTHR12150:SF13">
    <property type="entry name" value="METHYLTRANSFERASE C9ORF114-RELATED"/>
    <property type="match status" value="1"/>
</dbReference>
<dbReference type="InterPro" id="IPR029026">
    <property type="entry name" value="tRNA_m1G_MTases_N"/>
</dbReference>
<sequence length="313" mass="35484">MEIPKKRKRDNSESSSQKPNRNWTVSIVVPDSILYNSQSPELQTYLVSQIARAASIFNVDEIIILNDAHTARTSSAKLDAANFFIRNLEYMETPQYLRKSLFPMHPDLRFSGLMNPLDTPHHLRITEDFPYREGIVVDRPIKNSQGSWVNIGLKSDAIIDYKLNPGTRVTMKLTNKDPRKLAGDVVSPSEPKIELGVYWGYQVRLCKDLESIYTNCPYEGGYDLKIGTSDKGKFIDSVGNFPKFNHALIMFGGLAGLEDIFEADETIEGHDVEGHFDYYLNTCPEQGTRTIRTEEAVLISLTVLVPMFRRVNS</sequence>
<accession>A0AAU9JRF2</accession>
<dbReference type="AlphaFoldDB" id="A0AAU9JRF2"/>
<evidence type="ECO:0000256" key="1">
    <source>
        <dbReference type="ARBA" id="ARBA00009841"/>
    </source>
</evidence>
<comment type="caution">
    <text evidence="2">The sequence shown here is derived from an EMBL/GenBank/DDBJ whole genome shotgun (WGS) entry which is preliminary data.</text>
</comment>
<gene>
    <name evidence="2" type="ORF">BSTOLATCC_MIC50970</name>
</gene>
<dbReference type="InterPro" id="IPR029028">
    <property type="entry name" value="Alpha/beta_knot_MTases"/>
</dbReference>
<organism evidence="2 3">
    <name type="scientific">Blepharisma stoltei</name>
    <dbReference type="NCBI Taxonomy" id="1481888"/>
    <lineage>
        <taxon>Eukaryota</taxon>
        <taxon>Sar</taxon>
        <taxon>Alveolata</taxon>
        <taxon>Ciliophora</taxon>
        <taxon>Postciliodesmatophora</taxon>
        <taxon>Heterotrichea</taxon>
        <taxon>Heterotrichida</taxon>
        <taxon>Blepharismidae</taxon>
        <taxon>Blepharisma</taxon>
    </lineage>
</organism>
<dbReference type="Proteomes" id="UP001162131">
    <property type="component" value="Unassembled WGS sequence"/>
</dbReference>
<name>A0AAU9JRF2_9CILI</name>
<dbReference type="Gene3D" id="3.40.1280.10">
    <property type="match status" value="1"/>
</dbReference>
<dbReference type="Pfam" id="PF02598">
    <property type="entry name" value="Methyltrn_RNA_3"/>
    <property type="match status" value="1"/>
</dbReference>
<comment type="similarity">
    <text evidence="1">Belongs to the class IV-like SAM-binding methyltransferase superfamily.</text>
</comment>
<dbReference type="EMBL" id="CAJZBQ010000051">
    <property type="protein sequence ID" value="CAG9330377.1"/>
    <property type="molecule type" value="Genomic_DNA"/>
</dbReference>
<proteinExistence type="inferred from homology"/>
<protein>
    <recommendedName>
        <fullName evidence="4">RNA methyltransferase</fullName>
    </recommendedName>
</protein>
<evidence type="ECO:0008006" key="4">
    <source>
        <dbReference type="Google" id="ProtNLM"/>
    </source>
</evidence>
<dbReference type="CDD" id="cd18086">
    <property type="entry name" value="HsC9orf114-like"/>
    <property type="match status" value="1"/>
</dbReference>
<reference evidence="2" key="1">
    <citation type="submission" date="2021-09" db="EMBL/GenBank/DDBJ databases">
        <authorList>
            <consortium name="AG Swart"/>
            <person name="Singh M."/>
            <person name="Singh A."/>
            <person name="Seah K."/>
            <person name="Emmerich C."/>
        </authorList>
    </citation>
    <scope>NUCLEOTIDE SEQUENCE</scope>
    <source>
        <strain evidence="2">ATCC30299</strain>
    </source>
</reference>
<evidence type="ECO:0000313" key="2">
    <source>
        <dbReference type="EMBL" id="CAG9330377.1"/>
    </source>
</evidence>
<keyword evidence="3" id="KW-1185">Reference proteome</keyword>
<dbReference type="Gene3D" id="2.40.50.140">
    <property type="entry name" value="Nucleic acid-binding proteins"/>
    <property type="match status" value="1"/>
</dbReference>
<dbReference type="PANTHER" id="PTHR12150">
    <property type="entry name" value="CLASS IV SAM-BINDING METHYLTRANSFERASE-RELATED"/>
    <property type="match status" value="1"/>
</dbReference>
<evidence type="ECO:0000313" key="3">
    <source>
        <dbReference type="Proteomes" id="UP001162131"/>
    </source>
</evidence>